<feature type="region of interest" description="Disordered" evidence="1">
    <location>
        <begin position="31"/>
        <end position="87"/>
    </location>
</feature>
<feature type="compositionally biased region" description="Acidic residues" evidence="1">
    <location>
        <begin position="44"/>
        <end position="56"/>
    </location>
</feature>
<sequence>MEGEAPFKREAGKSRRSRLFSRWLDGYHGISQGPKSRLGKAEYEEGEEYVEEEESKETEAAAAFSGAPEAPEAPNLALSDQPLVSQA</sequence>
<name>A0A9Q3CCU4_9BASI</name>
<organism evidence="2 3">
    <name type="scientific">Austropuccinia psidii MF-1</name>
    <dbReference type="NCBI Taxonomy" id="1389203"/>
    <lineage>
        <taxon>Eukaryota</taxon>
        <taxon>Fungi</taxon>
        <taxon>Dikarya</taxon>
        <taxon>Basidiomycota</taxon>
        <taxon>Pucciniomycotina</taxon>
        <taxon>Pucciniomycetes</taxon>
        <taxon>Pucciniales</taxon>
        <taxon>Sphaerophragmiaceae</taxon>
        <taxon>Austropuccinia</taxon>
    </lineage>
</organism>
<proteinExistence type="predicted"/>
<reference evidence="2" key="1">
    <citation type="submission" date="2021-03" db="EMBL/GenBank/DDBJ databases">
        <title>Draft genome sequence of rust myrtle Austropuccinia psidii MF-1, a brazilian biotype.</title>
        <authorList>
            <person name="Quecine M.C."/>
            <person name="Pachon D.M.R."/>
            <person name="Bonatelli M.L."/>
            <person name="Correr F.H."/>
            <person name="Franceschini L.M."/>
            <person name="Leite T.F."/>
            <person name="Margarido G.R.A."/>
            <person name="Almeida C.A."/>
            <person name="Ferrarezi J.A."/>
            <person name="Labate C.A."/>
        </authorList>
    </citation>
    <scope>NUCLEOTIDE SEQUENCE</scope>
    <source>
        <strain evidence="2">MF-1</strain>
    </source>
</reference>
<protein>
    <submittedName>
        <fullName evidence="2">Uncharacterized protein</fullName>
    </submittedName>
</protein>
<keyword evidence="3" id="KW-1185">Reference proteome</keyword>
<feature type="compositionally biased region" description="Low complexity" evidence="1">
    <location>
        <begin position="60"/>
        <end position="74"/>
    </location>
</feature>
<evidence type="ECO:0000313" key="2">
    <source>
        <dbReference type="EMBL" id="MBW0482849.1"/>
    </source>
</evidence>
<dbReference type="AlphaFoldDB" id="A0A9Q3CCU4"/>
<accession>A0A9Q3CCU4</accession>
<dbReference type="EMBL" id="AVOT02006956">
    <property type="protein sequence ID" value="MBW0482849.1"/>
    <property type="molecule type" value="Genomic_DNA"/>
</dbReference>
<evidence type="ECO:0000313" key="3">
    <source>
        <dbReference type="Proteomes" id="UP000765509"/>
    </source>
</evidence>
<dbReference type="Proteomes" id="UP000765509">
    <property type="component" value="Unassembled WGS sequence"/>
</dbReference>
<comment type="caution">
    <text evidence="2">The sequence shown here is derived from an EMBL/GenBank/DDBJ whole genome shotgun (WGS) entry which is preliminary data.</text>
</comment>
<evidence type="ECO:0000256" key="1">
    <source>
        <dbReference type="SAM" id="MobiDB-lite"/>
    </source>
</evidence>
<gene>
    <name evidence="2" type="ORF">O181_022564</name>
</gene>